<gene>
    <name evidence="1" type="ORF">NKOR_07480</name>
</gene>
<dbReference type="AlphaFoldDB" id="K0B8D3"/>
<organism evidence="1 2">
    <name type="scientific">Candidatus Nitrosopumilus koreensis AR1</name>
    <dbReference type="NCBI Taxonomy" id="1229908"/>
    <lineage>
        <taxon>Archaea</taxon>
        <taxon>Nitrososphaerota</taxon>
        <taxon>Nitrososphaeria</taxon>
        <taxon>Nitrosopumilales</taxon>
        <taxon>Nitrosopumilaceae</taxon>
        <taxon>Nitrosopumilus</taxon>
    </lineage>
</organism>
<sequence length="64" mass="7571">MKRWEIRDEFKEEIGDAFYAMAMYEQTKRFTMKMGKGLLCISTEIDVDNDEIVMKVLNETSKVL</sequence>
<evidence type="ECO:0000313" key="1">
    <source>
        <dbReference type="EMBL" id="AFS81357.1"/>
    </source>
</evidence>
<dbReference type="RefSeq" id="WP_014963738.1">
    <property type="nucleotide sequence ID" value="NC_018655.1"/>
</dbReference>
<proteinExistence type="predicted"/>
<dbReference type="KEGG" id="nkr:NKOR_07480"/>
<dbReference type="GeneID" id="13724333"/>
<keyword evidence="2" id="KW-1185">Reference proteome</keyword>
<reference evidence="1 2" key="1">
    <citation type="journal article" date="2012" name="J. Bacteriol.">
        <title>Draft Genome Sequence of an Ammonia-Oxidizing Archaeon, "Candidatus Nitrosopumilus koreensis" AR1, from Marine Sediment.</title>
        <authorList>
            <person name="Park S.J."/>
            <person name="Kim J.G."/>
            <person name="Jung M.Y."/>
            <person name="Kim S.J."/>
            <person name="Cha I.T."/>
            <person name="Kwon K."/>
            <person name="Lee J.H."/>
            <person name="Rhee S.K."/>
        </authorList>
    </citation>
    <scope>NUCLEOTIDE SEQUENCE [LARGE SCALE GENOMIC DNA]</scope>
    <source>
        <strain evidence="1 2">AR1</strain>
    </source>
</reference>
<dbReference type="Proteomes" id="UP000006101">
    <property type="component" value="Chromosome"/>
</dbReference>
<protein>
    <submittedName>
        <fullName evidence="1">Uncharacterized protein</fullName>
    </submittedName>
</protein>
<dbReference type="STRING" id="1229908.NKOR_07480"/>
<name>K0B8D3_9ARCH</name>
<dbReference type="PATRIC" id="fig|1229908.8.peg.1619"/>
<evidence type="ECO:0000313" key="2">
    <source>
        <dbReference type="Proteomes" id="UP000006101"/>
    </source>
</evidence>
<accession>K0B8D3</accession>
<dbReference type="HOGENOM" id="CLU_2856912_0_0_2"/>
<dbReference type="EMBL" id="CP003842">
    <property type="protein sequence ID" value="AFS81357.1"/>
    <property type="molecule type" value="Genomic_DNA"/>
</dbReference>